<evidence type="ECO:0000313" key="4">
    <source>
        <dbReference type="Proteomes" id="UP001209878"/>
    </source>
</evidence>
<gene>
    <name evidence="3" type="ORF">NP493_255g01001</name>
</gene>
<proteinExistence type="predicted"/>
<feature type="region of interest" description="Disordered" evidence="1">
    <location>
        <begin position="64"/>
        <end position="92"/>
    </location>
</feature>
<dbReference type="InterPro" id="IPR005240">
    <property type="entry name" value="DUF389"/>
</dbReference>
<feature type="region of interest" description="Disordered" evidence="1">
    <location>
        <begin position="25"/>
        <end position="44"/>
    </location>
</feature>
<dbReference type="PANTHER" id="PTHR20992">
    <property type="entry name" value="AT15442P-RELATED"/>
    <property type="match status" value="1"/>
</dbReference>
<protein>
    <submittedName>
        <fullName evidence="3">Uncharacterized protein</fullName>
    </submittedName>
</protein>
<name>A0AAD9NYC7_RIDPI</name>
<keyword evidence="4" id="KW-1185">Reference proteome</keyword>
<sequence>MVKRKQSGQCKDAVGDDTDCYLVRTQKETERPMQRPKGNRAANAKTQQVMILIVISFIHRRKQSGQCKDPVGDDQPSSTKKRPVGDSQHKASSRFEGLYGDISRHQTFRDVTCLYVFTRPVGDSLIGRRQSRRVASRRVASRRVASRRVASRFGQGINCAADTNDTTAVRVSESNITRTDGMDDMKVSTEGICAINTFPVGVSPKKDGTGDESEMMDDAEKGKEESEKGRDGAELKEEQEAEGSLSEDSIVYTTECITLEQSGDVNTAEEVSRECGSSIAALGLAENSPVILVASMLPVRSGGGWGKQWGCNLGQHPNVAHSRDAARGLTRSLWVGILIAVPSGAGVALSILGGNIGSLGMLWACSIVSAIHDVTTGADVWRRPSWGVVSLVLTLINIVCIFLVGIFILKLKEVAPHGVPKDTEVFWKKDIKVARDTYRTIKTGTMSDLASTAREIAQEWKVVT</sequence>
<dbReference type="Proteomes" id="UP001209878">
    <property type="component" value="Unassembled WGS sequence"/>
</dbReference>
<organism evidence="3 4">
    <name type="scientific">Ridgeia piscesae</name>
    <name type="common">Tubeworm</name>
    <dbReference type="NCBI Taxonomy" id="27915"/>
    <lineage>
        <taxon>Eukaryota</taxon>
        <taxon>Metazoa</taxon>
        <taxon>Spiralia</taxon>
        <taxon>Lophotrochozoa</taxon>
        <taxon>Annelida</taxon>
        <taxon>Polychaeta</taxon>
        <taxon>Sedentaria</taxon>
        <taxon>Canalipalpata</taxon>
        <taxon>Sabellida</taxon>
        <taxon>Siboglinidae</taxon>
        <taxon>Ridgeia</taxon>
    </lineage>
</organism>
<dbReference type="PANTHER" id="PTHR20992:SF9">
    <property type="entry name" value="AT15442P-RELATED"/>
    <property type="match status" value="1"/>
</dbReference>
<reference evidence="3" key="1">
    <citation type="journal article" date="2023" name="Mol. Biol. Evol.">
        <title>Third-Generation Sequencing Reveals the Adaptive Role of the Epigenome in Three Deep-Sea Polychaetes.</title>
        <authorList>
            <person name="Perez M."/>
            <person name="Aroh O."/>
            <person name="Sun Y."/>
            <person name="Lan Y."/>
            <person name="Juniper S.K."/>
            <person name="Young C.R."/>
            <person name="Angers B."/>
            <person name="Qian P.Y."/>
        </authorList>
    </citation>
    <scope>NUCLEOTIDE SEQUENCE</scope>
    <source>
        <strain evidence="3">R07B-5</strain>
    </source>
</reference>
<comment type="caution">
    <text evidence="3">The sequence shown here is derived from an EMBL/GenBank/DDBJ whole genome shotgun (WGS) entry which is preliminary data.</text>
</comment>
<feature type="transmembrane region" description="Helical" evidence="2">
    <location>
        <begin position="386"/>
        <end position="409"/>
    </location>
</feature>
<evidence type="ECO:0000313" key="3">
    <source>
        <dbReference type="EMBL" id="KAK2184719.1"/>
    </source>
</evidence>
<feature type="compositionally biased region" description="Basic and acidic residues" evidence="1">
    <location>
        <begin position="218"/>
        <end position="238"/>
    </location>
</feature>
<dbReference type="EMBL" id="JAODUO010000255">
    <property type="protein sequence ID" value="KAK2184719.1"/>
    <property type="molecule type" value="Genomic_DNA"/>
</dbReference>
<keyword evidence="2" id="KW-1133">Transmembrane helix</keyword>
<dbReference type="AlphaFoldDB" id="A0AAD9NYC7"/>
<evidence type="ECO:0000256" key="1">
    <source>
        <dbReference type="SAM" id="MobiDB-lite"/>
    </source>
</evidence>
<keyword evidence="2" id="KW-0812">Transmembrane</keyword>
<evidence type="ECO:0000256" key="2">
    <source>
        <dbReference type="SAM" id="Phobius"/>
    </source>
</evidence>
<keyword evidence="2" id="KW-0472">Membrane</keyword>
<feature type="region of interest" description="Disordered" evidence="1">
    <location>
        <begin position="203"/>
        <end position="247"/>
    </location>
</feature>
<accession>A0AAD9NYC7</accession>
<feature type="transmembrane region" description="Helical" evidence="2">
    <location>
        <begin position="333"/>
        <end position="353"/>
    </location>
</feature>